<feature type="transmembrane region" description="Helical" evidence="1">
    <location>
        <begin position="6"/>
        <end position="24"/>
    </location>
</feature>
<sequence>MGVIQTIVGGAATIALLYIIFAYLARGRIVAGVIGVALIAVITVMVLKPALAWSAVTGLVGALFAG</sequence>
<evidence type="ECO:0000313" key="2">
    <source>
        <dbReference type="EMBL" id="TRW46390.1"/>
    </source>
</evidence>
<keyword evidence="1" id="KW-0472">Membrane</keyword>
<feature type="transmembrane region" description="Helical" evidence="1">
    <location>
        <begin position="29"/>
        <end position="47"/>
    </location>
</feature>
<dbReference type="Proteomes" id="UP000318693">
    <property type="component" value="Unassembled WGS sequence"/>
</dbReference>
<organism evidence="2 3">
    <name type="scientific">Georgenia yuyongxinii</name>
    <dbReference type="NCBI Taxonomy" id="2589797"/>
    <lineage>
        <taxon>Bacteria</taxon>
        <taxon>Bacillati</taxon>
        <taxon>Actinomycetota</taxon>
        <taxon>Actinomycetes</taxon>
        <taxon>Micrococcales</taxon>
        <taxon>Bogoriellaceae</taxon>
        <taxon>Georgenia</taxon>
    </lineage>
</organism>
<name>A0A552WU63_9MICO</name>
<proteinExistence type="predicted"/>
<reference evidence="2 3" key="1">
    <citation type="submission" date="2019-07" db="EMBL/GenBank/DDBJ databases">
        <title>Georgenia wutianyii sp. nov. and Georgenia *** sp. nov. isolated from plateau pika (Ochotona curzoniae) in the Qinghai-Tibet plateau of China.</title>
        <authorList>
            <person name="Tian Z."/>
        </authorList>
    </citation>
    <scope>NUCLEOTIDE SEQUENCE [LARGE SCALE GENOMIC DNA]</scope>
    <source>
        <strain evidence="2 3">Z446</strain>
    </source>
</reference>
<accession>A0A552WU63</accession>
<keyword evidence="1" id="KW-1133">Transmembrane helix</keyword>
<evidence type="ECO:0000313" key="3">
    <source>
        <dbReference type="Proteomes" id="UP000318693"/>
    </source>
</evidence>
<protein>
    <submittedName>
        <fullName evidence="2">Uncharacterized protein</fullName>
    </submittedName>
</protein>
<keyword evidence="3" id="KW-1185">Reference proteome</keyword>
<evidence type="ECO:0000256" key="1">
    <source>
        <dbReference type="SAM" id="Phobius"/>
    </source>
</evidence>
<comment type="caution">
    <text evidence="2">The sequence shown here is derived from an EMBL/GenBank/DDBJ whole genome shotgun (WGS) entry which is preliminary data.</text>
</comment>
<keyword evidence="1" id="KW-0812">Transmembrane</keyword>
<gene>
    <name evidence="2" type="ORF">FJ693_05540</name>
</gene>
<dbReference type="EMBL" id="VJXR01000010">
    <property type="protein sequence ID" value="TRW46390.1"/>
    <property type="molecule type" value="Genomic_DNA"/>
</dbReference>
<dbReference type="RefSeq" id="WP_143417534.1">
    <property type="nucleotide sequence ID" value="NZ_VJXR01000010.1"/>
</dbReference>
<dbReference type="AlphaFoldDB" id="A0A552WU63"/>